<evidence type="ECO:0000313" key="1">
    <source>
        <dbReference type="EMBL" id="QII82532.1"/>
    </source>
</evidence>
<reference evidence="1 2" key="1">
    <citation type="journal article" date="2017" name="Int. J. Syst. Evol. Microbiol.">
        <title>Jeotgalibaca porci sp. nov. and Jeotgalibaca arthritidis sp. nov., isolated from pigs, and emended description of the genus Jeotgalibaca.</title>
        <authorList>
            <person name="Zamora L."/>
            <person name="Perez-Sancho M."/>
            <person name="Dominguez L."/>
            <person name="Fernandez-Garayzabal J.F."/>
            <person name="Vela A.I."/>
        </authorList>
    </citation>
    <scope>NUCLEOTIDE SEQUENCE [LARGE SCALE GENOMIC DNA]</scope>
    <source>
        <strain evidence="1 2">CECT 9157</strain>
    </source>
</reference>
<gene>
    <name evidence="1" type="ORF">G7057_08915</name>
</gene>
<accession>A0A6G7KBD0</accession>
<dbReference type="Proteomes" id="UP000501451">
    <property type="component" value="Chromosome"/>
</dbReference>
<dbReference type="EMBL" id="CP049740">
    <property type="protein sequence ID" value="QII82532.1"/>
    <property type="molecule type" value="Genomic_DNA"/>
</dbReference>
<dbReference type="Gene3D" id="1.10.1900.20">
    <property type="entry name" value="Ribosomal protein L20"/>
    <property type="match status" value="1"/>
</dbReference>
<dbReference type="AlphaFoldDB" id="A0A6G7KBD0"/>
<dbReference type="KEGG" id="jar:G7057_08915"/>
<dbReference type="SUPFAM" id="SSF74731">
    <property type="entry name" value="Ribosomal protein L20"/>
    <property type="match status" value="1"/>
</dbReference>
<sequence length="37" mass="3865">MKVSGNEMNRKMLADLAVNDAAAFTAIAEQAKAALAK</sequence>
<protein>
    <recommendedName>
        <fullName evidence="3">50S ribosomal protein L20</fullName>
    </recommendedName>
</protein>
<proteinExistence type="predicted"/>
<name>A0A6G7KBD0_9LACT</name>
<evidence type="ECO:0008006" key="3">
    <source>
        <dbReference type="Google" id="ProtNLM"/>
    </source>
</evidence>
<keyword evidence="2" id="KW-1185">Reference proteome</keyword>
<dbReference type="InterPro" id="IPR035566">
    <property type="entry name" value="Ribosomal_protein_bL20_C"/>
</dbReference>
<evidence type="ECO:0000313" key="2">
    <source>
        <dbReference type="Proteomes" id="UP000501451"/>
    </source>
</evidence>
<organism evidence="1 2">
    <name type="scientific">Jeotgalibaca arthritidis</name>
    <dbReference type="NCBI Taxonomy" id="1868794"/>
    <lineage>
        <taxon>Bacteria</taxon>
        <taxon>Bacillati</taxon>
        <taxon>Bacillota</taxon>
        <taxon>Bacilli</taxon>
        <taxon>Lactobacillales</taxon>
        <taxon>Carnobacteriaceae</taxon>
        <taxon>Jeotgalibaca</taxon>
    </lineage>
</organism>